<evidence type="ECO:0000256" key="1">
    <source>
        <dbReference type="SAM" id="SignalP"/>
    </source>
</evidence>
<dbReference type="EMBL" id="CAJNRG010007998">
    <property type="protein sequence ID" value="CAF2100305.1"/>
    <property type="molecule type" value="Genomic_DNA"/>
</dbReference>
<name>A0A816TP61_9BILA</name>
<dbReference type="PROSITE" id="PS51886">
    <property type="entry name" value="TLDC"/>
    <property type="match status" value="1"/>
</dbReference>
<evidence type="ECO:0000259" key="2">
    <source>
        <dbReference type="PROSITE" id="PS51886"/>
    </source>
</evidence>
<dbReference type="Proteomes" id="UP000663887">
    <property type="component" value="Unassembled WGS sequence"/>
</dbReference>
<dbReference type="PANTHER" id="PTHR46967">
    <property type="entry name" value="INSULIN-LIKE GROWTH FACTOR BINDING PROTEIN,N-TERMINAL"/>
    <property type="match status" value="1"/>
</dbReference>
<reference evidence="3" key="1">
    <citation type="submission" date="2021-02" db="EMBL/GenBank/DDBJ databases">
        <authorList>
            <person name="Nowell W R."/>
        </authorList>
    </citation>
    <scope>NUCLEOTIDE SEQUENCE</scope>
</reference>
<dbReference type="PROSITE" id="PS51257">
    <property type="entry name" value="PROKAR_LIPOPROTEIN"/>
    <property type="match status" value="1"/>
</dbReference>
<proteinExistence type="predicted"/>
<accession>A0A816TP61</accession>
<dbReference type="Pfam" id="PF07534">
    <property type="entry name" value="TLD"/>
    <property type="match status" value="1"/>
</dbReference>
<gene>
    <name evidence="3" type="ORF">XDN619_LOCUS18525</name>
</gene>
<dbReference type="PANTHER" id="PTHR46967:SF2">
    <property type="entry name" value="SUSHI, VON WILLEBRAND FACTOR TYPE A, EGF AND PENTRAXIN DOMAIN-CONTAINING PROTEIN 1-LIKE"/>
    <property type="match status" value="1"/>
</dbReference>
<keyword evidence="1" id="KW-0732">Signal</keyword>
<dbReference type="InterPro" id="IPR009030">
    <property type="entry name" value="Growth_fac_rcpt_cys_sf"/>
</dbReference>
<feature type="signal peptide" evidence="1">
    <location>
        <begin position="1"/>
        <end position="20"/>
    </location>
</feature>
<protein>
    <recommendedName>
        <fullName evidence="2">TLDc domain-containing protein</fullName>
    </recommendedName>
</protein>
<sequence length="332" mass="35975">MKNRLFIVFQIIGCLSQGFGFSGGLCPAGFSCRNFKNSSPPIPCPPGTFSVLGQHDCTPCAPGYYTNHSASESCAVCEAGFMCPFANQNPVACPVGTYTSCTRQSCCSVCPVGTYNTRIASTDCEKCPAGASCRPASPPSCDEFKLETIFRSVQCSLISDSAILTPEYQITLNQFAGKTNPLWKLIYKATRDGFLATDFHYHCNDKTETMTLINSKDGYIFGGYAQMAWSSGNSYIRDPKAFVFTLKNPHSIPPTRFLVKSGYESYALYAYASYGPTFGNGPDILVPDRSNLVKGTFKFGSTYADTTGRGSATFTGSSSFEIGEILVYQLFG</sequence>
<feature type="domain" description="TLDc" evidence="2">
    <location>
        <begin position="156"/>
        <end position="331"/>
    </location>
</feature>
<organism evidence="3 4">
    <name type="scientific">Rotaria magnacalcarata</name>
    <dbReference type="NCBI Taxonomy" id="392030"/>
    <lineage>
        <taxon>Eukaryota</taxon>
        <taxon>Metazoa</taxon>
        <taxon>Spiralia</taxon>
        <taxon>Gnathifera</taxon>
        <taxon>Rotifera</taxon>
        <taxon>Eurotatoria</taxon>
        <taxon>Bdelloidea</taxon>
        <taxon>Philodinida</taxon>
        <taxon>Philodinidae</taxon>
        <taxon>Rotaria</taxon>
    </lineage>
</organism>
<evidence type="ECO:0000313" key="4">
    <source>
        <dbReference type="Proteomes" id="UP000663887"/>
    </source>
</evidence>
<dbReference type="InterPro" id="IPR006571">
    <property type="entry name" value="TLDc_dom"/>
</dbReference>
<comment type="caution">
    <text evidence="3">The sequence shown here is derived from an EMBL/GenBank/DDBJ whole genome shotgun (WGS) entry which is preliminary data.</text>
</comment>
<dbReference type="AlphaFoldDB" id="A0A816TP61"/>
<dbReference type="SUPFAM" id="SSF57184">
    <property type="entry name" value="Growth factor receptor domain"/>
    <property type="match status" value="1"/>
</dbReference>
<dbReference type="SMART" id="SM00584">
    <property type="entry name" value="TLDc"/>
    <property type="match status" value="1"/>
</dbReference>
<feature type="chain" id="PRO_5033040686" description="TLDc domain-containing protein" evidence="1">
    <location>
        <begin position="21"/>
        <end position="332"/>
    </location>
</feature>
<dbReference type="SMART" id="SM01411">
    <property type="entry name" value="Ephrin_rec_like"/>
    <property type="match status" value="2"/>
</dbReference>
<dbReference type="Gene3D" id="2.10.50.10">
    <property type="entry name" value="Tumor Necrosis Factor Receptor, subunit A, domain 2"/>
    <property type="match status" value="2"/>
</dbReference>
<evidence type="ECO:0000313" key="3">
    <source>
        <dbReference type="EMBL" id="CAF2100305.1"/>
    </source>
</evidence>